<organism evidence="1 2">
    <name type="scientific">Irpex rosettiformis</name>
    <dbReference type="NCBI Taxonomy" id="378272"/>
    <lineage>
        <taxon>Eukaryota</taxon>
        <taxon>Fungi</taxon>
        <taxon>Dikarya</taxon>
        <taxon>Basidiomycota</taxon>
        <taxon>Agaricomycotina</taxon>
        <taxon>Agaricomycetes</taxon>
        <taxon>Polyporales</taxon>
        <taxon>Irpicaceae</taxon>
        <taxon>Irpex</taxon>
    </lineage>
</organism>
<accession>A0ACB8TV91</accession>
<sequence length="408" mass="46057">MGPQALVWLTSGQVIEHPPLDNGETTEYRRFVKEVITDGSTGPRATSLALISSVAHNFWSKRSVVGHFWFENQQSQKPILHNSQATVQLAERVAGWRVPYNTVEEELRRQNSSTIDFALCLGATASDKLALRTKLKGSPQPLDKKDEVVANVIWRFLELRGFLLNTHAHSPLARAMYVAIKTARLVDKFQDPLYLFLELVRAGVMHGHLWSNRAFSGGPSFGNDDEKSCMLLVMRVLSIVPLTFKPQPWSAPLSRELLVFNSFVRSLTRSLRTLLEVTSLNMLVRHDARQSREDLLDINLSLPFQSEVNTGFGVLAKVYLDALTHINGLERVRDANAEGVREIKQMALDICEETFSGVKNPKQEVERGFRFWDVALTAMRQLHSEGAVLRELIDQFEAAEAWLAPMRP</sequence>
<dbReference type="EMBL" id="MU274928">
    <property type="protein sequence ID" value="KAI0085784.1"/>
    <property type="molecule type" value="Genomic_DNA"/>
</dbReference>
<reference evidence="1" key="1">
    <citation type="journal article" date="2021" name="Environ. Microbiol.">
        <title>Gene family expansions and transcriptome signatures uncover fungal adaptations to wood decay.</title>
        <authorList>
            <person name="Hage H."/>
            <person name="Miyauchi S."/>
            <person name="Viragh M."/>
            <person name="Drula E."/>
            <person name="Min B."/>
            <person name="Chaduli D."/>
            <person name="Navarro D."/>
            <person name="Favel A."/>
            <person name="Norest M."/>
            <person name="Lesage-Meessen L."/>
            <person name="Balint B."/>
            <person name="Merenyi Z."/>
            <person name="de Eugenio L."/>
            <person name="Morin E."/>
            <person name="Martinez A.T."/>
            <person name="Baldrian P."/>
            <person name="Stursova M."/>
            <person name="Martinez M.J."/>
            <person name="Novotny C."/>
            <person name="Magnuson J.K."/>
            <person name="Spatafora J.W."/>
            <person name="Maurice S."/>
            <person name="Pangilinan J."/>
            <person name="Andreopoulos W."/>
            <person name="LaButti K."/>
            <person name="Hundley H."/>
            <person name="Na H."/>
            <person name="Kuo A."/>
            <person name="Barry K."/>
            <person name="Lipzen A."/>
            <person name="Henrissat B."/>
            <person name="Riley R."/>
            <person name="Ahrendt S."/>
            <person name="Nagy L.G."/>
            <person name="Grigoriev I.V."/>
            <person name="Martin F."/>
            <person name="Rosso M.N."/>
        </authorList>
    </citation>
    <scope>NUCLEOTIDE SEQUENCE</scope>
    <source>
        <strain evidence="1">CBS 384.51</strain>
    </source>
</reference>
<protein>
    <submittedName>
        <fullName evidence="1">Temperature dependent protein affecting M2 dsRNA replication-domain-containing protein</fullName>
    </submittedName>
</protein>
<comment type="caution">
    <text evidence="1">The sequence shown here is derived from an EMBL/GenBank/DDBJ whole genome shotgun (WGS) entry which is preliminary data.</text>
</comment>
<keyword evidence="2" id="KW-1185">Reference proteome</keyword>
<evidence type="ECO:0000313" key="1">
    <source>
        <dbReference type="EMBL" id="KAI0085784.1"/>
    </source>
</evidence>
<proteinExistence type="predicted"/>
<gene>
    <name evidence="1" type="ORF">BDY19DRAFT_895917</name>
</gene>
<name>A0ACB8TV91_9APHY</name>
<evidence type="ECO:0000313" key="2">
    <source>
        <dbReference type="Proteomes" id="UP001055072"/>
    </source>
</evidence>
<dbReference type="Proteomes" id="UP001055072">
    <property type="component" value="Unassembled WGS sequence"/>
</dbReference>